<dbReference type="RefSeq" id="WP_073101946.1">
    <property type="nucleotide sequence ID" value="NZ_FQXE01000002.1"/>
</dbReference>
<dbReference type="InterPro" id="IPR014748">
    <property type="entry name" value="Enoyl-CoA_hydra_C"/>
</dbReference>
<evidence type="ECO:0000256" key="2">
    <source>
        <dbReference type="ARBA" id="ARBA00023239"/>
    </source>
</evidence>
<evidence type="ECO:0000313" key="3">
    <source>
        <dbReference type="EMBL" id="SHH14622.1"/>
    </source>
</evidence>
<organism evidence="3 4">
    <name type="scientific">Pollutimonas bauzanensis</name>
    <dbReference type="NCBI Taxonomy" id="658167"/>
    <lineage>
        <taxon>Bacteria</taxon>
        <taxon>Pseudomonadati</taxon>
        <taxon>Pseudomonadota</taxon>
        <taxon>Betaproteobacteria</taxon>
        <taxon>Burkholderiales</taxon>
        <taxon>Alcaligenaceae</taxon>
        <taxon>Pollutimonas</taxon>
    </lineage>
</organism>
<dbReference type="EMBL" id="FQXE01000002">
    <property type="protein sequence ID" value="SHH14622.1"/>
    <property type="molecule type" value="Genomic_DNA"/>
</dbReference>
<evidence type="ECO:0000256" key="1">
    <source>
        <dbReference type="ARBA" id="ARBA00005254"/>
    </source>
</evidence>
<dbReference type="CDD" id="cd06558">
    <property type="entry name" value="crotonase-like"/>
    <property type="match status" value="1"/>
</dbReference>
<dbReference type="STRING" id="658167.SAMN04488135_102308"/>
<dbReference type="GO" id="GO:0016829">
    <property type="term" value="F:lyase activity"/>
    <property type="evidence" value="ECO:0007669"/>
    <property type="project" value="UniProtKB-KW"/>
</dbReference>
<dbReference type="InterPro" id="IPR029045">
    <property type="entry name" value="ClpP/crotonase-like_dom_sf"/>
</dbReference>
<dbReference type="Gene3D" id="1.10.12.10">
    <property type="entry name" value="Lyase 2-enoyl-coa Hydratase, Chain A, domain 2"/>
    <property type="match status" value="1"/>
</dbReference>
<keyword evidence="4" id="KW-1185">Reference proteome</keyword>
<dbReference type="PANTHER" id="PTHR11941">
    <property type="entry name" value="ENOYL-COA HYDRATASE-RELATED"/>
    <property type="match status" value="1"/>
</dbReference>
<sequence>MANTANSIPSRVSDDVRFEYSNDDTVLHVILDRPSKRNAISPDMARIIKATLESRLDDRVHVVLIRSAARNVFCAGFDIACMGGAAGDPAAALYDLYVYLERLRQVTVAFGDGLLIGGGVELFLCCDLRLASPHATFRMPPAKLSLVYEQEGIARFIRRIGLTATMEMFITGRTITATEALHCGLATRILAEDAVQAYCTDILQGAPLAQQAMKEIIISTSHIQSQEGEQQRHFEDLKRKVAQSLDHKEALAAFREKRPPRFRGQ</sequence>
<dbReference type="Gene3D" id="3.90.226.10">
    <property type="entry name" value="2-enoyl-CoA Hydratase, Chain A, domain 1"/>
    <property type="match status" value="1"/>
</dbReference>
<dbReference type="SUPFAM" id="SSF52096">
    <property type="entry name" value="ClpP/crotonase"/>
    <property type="match status" value="1"/>
</dbReference>
<dbReference type="GO" id="GO:0006635">
    <property type="term" value="P:fatty acid beta-oxidation"/>
    <property type="evidence" value="ECO:0007669"/>
    <property type="project" value="TreeGrafter"/>
</dbReference>
<name>A0A1M5QKJ4_9BURK</name>
<protein>
    <submittedName>
        <fullName evidence="3">Enoyl-CoA hydratase/carnithine racemase</fullName>
    </submittedName>
</protein>
<gene>
    <name evidence="3" type="ORF">SAMN04488135_102308</name>
</gene>
<comment type="similarity">
    <text evidence="1">Belongs to the enoyl-CoA hydratase/isomerase family.</text>
</comment>
<reference evidence="3 4" key="1">
    <citation type="submission" date="2016-11" db="EMBL/GenBank/DDBJ databases">
        <authorList>
            <person name="Jaros S."/>
            <person name="Januszkiewicz K."/>
            <person name="Wedrychowicz H."/>
        </authorList>
    </citation>
    <scope>NUCLEOTIDE SEQUENCE [LARGE SCALE GENOMIC DNA]</scope>
    <source>
        <strain evidence="3 4">CGMCC 1.10190</strain>
    </source>
</reference>
<keyword evidence="2" id="KW-0456">Lyase</keyword>
<accession>A0A1M5QKJ4</accession>
<evidence type="ECO:0000313" key="4">
    <source>
        <dbReference type="Proteomes" id="UP000184226"/>
    </source>
</evidence>
<proteinExistence type="inferred from homology"/>
<dbReference type="Pfam" id="PF00378">
    <property type="entry name" value="ECH_1"/>
    <property type="match status" value="1"/>
</dbReference>
<dbReference type="Proteomes" id="UP000184226">
    <property type="component" value="Unassembled WGS sequence"/>
</dbReference>
<dbReference type="PANTHER" id="PTHR11941:SF54">
    <property type="entry name" value="ENOYL-COA HYDRATASE, MITOCHONDRIAL"/>
    <property type="match status" value="1"/>
</dbReference>
<dbReference type="AlphaFoldDB" id="A0A1M5QKJ4"/>
<dbReference type="InterPro" id="IPR001753">
    <property type="entry name" value="Enoyl-CoA_hydra/iso"/>
</dbReference>